<dbReference type="HOGENOM" id="CLU_035527_0_1_7"/>
<keyword evidence="11" id="KW-1185">Reference proteome</keyword>
<dbReference type="AlphaFoldDB" id="W4LWN5"/>
<reference evidence="10 11" key="1">
    <citation type="journal article" date="2014" name="Nature">
        <title>An environmental bacterial taxon with a large and distinct metabolic repertoire.</title>
        <authorList>
            <person name="Wilson M.C."/>
            <person name="Mori T."/>
            <person name="Ruckert C."/>
            <person name="Uria A.R."/>
            <person name="Helf M.J."/>
            <person name="Takada K."/>
            <person name="Gernert C."/>
            <person name="Steffens U.A."/>
            <person name="Heycke N."/>
            <person name="Schmitt S."/>
            <person name="Rinke C."/>
            <person name="Helfrich E.J."/>
            <person name="Brachmann A.O."/>
            <person name="Gurgui C."/>
            <person name="Wakimoto T."/>
            <person name="Kracht M."/>
            <person name="Crusemann M."/>
            <person name="Hentschel U."/>
            <person name="Abe I."/>
            <person name="Matsunaga S."/>
            <person name="Kalinowski J."/>
            <person name="Takeyama H."/>
            <person name="Piel J."/>
        </authorList>
    </citation>
    <scope>NUCLEOTIDE SEQUENCE [LARGE SCALE GENOMIC DNA]</scope>
    <source>
        <strain evidence="11">TSY1</strain>
    </source>
</reference>
<feature type="domain" description="MannoseP isomerase/GMP-like beta-helix" evidence="9">
    <location>
        <begin position="302"/>
        <end position="349"/>
    </location>
</feature>
<dbReference type="InterPro" id="IPR005835">
    <property type="entry name" value="NTP_transferase_dom"/>
</dbReference>
<dbReference type="InterPro" id="IPR054566">
    <property type="entry name" value="ManC/GMP-like_b-helix"/>
</dbReference>
<dbReference type="Proteomes" id="UP000019141">
    <property type="component" value="Unassembled WGS sequence"/>
</dbReference>
<keyword evidence="6" id="KW-0342">GTP-binding</keyword>
<gene>
    <name evidence="10" type="ORF">ETSY1_03235</name>
</gene>
<dbReference type="EC" id="2.7.7.13" evidence="2"/>
<dbReference type="InterPro" id="IPR051161">
    <property type="entry name" value="Mannose-6P_isomerase_type2"/>
</dbReference>
<protein>
    <recommendedName>
        <fullName evidence="2">mannose-1-phosphate guanylyltransferase</fullName>
        <ecNumber evidence="2">2.7.7.13</ecNumber>
    </recommendedName>
</protein>
<accession>W4LWN5</accession>
<dbReference type="InterPro" id="IPR049577">
    <property type="entry name" value="GMPP_N"/>
</dbReference>
<dbReference type="SUPFAM" id="SSF53448">
    <property type="entry name" value="Nucleotide-diphospho-sugar transferases"/>
    <property type="match status" value="1"/>
</dbReference>
<evidence type="ECO:0000256" key="4">
    <source>
        <dbReference type="ARBA" id="ARBA00022695"/>
    </source>
</evidence>
<comment type="similarity">
    <text evidence="1">Belongs to the mannose-6-phosphate isomerase type 2 family.</text>
</comment>
<evidence type="ECO:0000259" key="8">
    <source>
        <dbReference type="Pfam" id="PF00483"/>
    </source>
</evidence>
<dbReference type="GO" id="GO:0005525">
    <property type="term" value="F:GTP binding"/>
    <property type="evidence" value="ECO:0007669"/>
    <property type="project" value="UniProtKB-KW"/>
</dbReference>
<keyword evidence="5" id="KW-0547">Nucleotide-binding</keyword>
<comment type="caution">
    <text evidence="10">The sequence shown here is derived from an EMBL/GenBank/DDBJ whole genome shotgun (WGS) entry which is preliminary data.</text>
</comment>
<dbReference type="PANTHER" id="PTHR46390:SF1">
    <property type="entry name" value="MANNOSE-1-PHOSPHATE GUANYLYLTRANSFERASE"/>
    <property type="match status" value="1"/>
</dbReference>
<dbReference type="GO" id="GO:0004475">
    <property type="term" value="F:mannose-1-phosphate guanylyltransferase (GTP) activity"/>
    <property type="evidence" value="ECO:0007669"/>
    <property type="project" value="UniProtKB-EC"/>
</dbReference>
<dbReference type="FunFam" id="3.90.550.10:FF:000046">
    <property type="entry name" value="Mannose-1-phosphate guanylyltransferase (GDP)"/>
    <property type="match status" value="1"/>
</dbReference>
<evidence type="ECO:0000256" key="5">
    <source>
        <dbReference type="ARBA" id="ARBA00022741"/>
    </source>
</evidence>
<keyword evidence="4" id="KW-0548">Nucleotidyltransferase</keyword>
<dbReference type="EMBL" id="AZHW01000133">
    <property type="protein sequence ID" value="ETX02529.1"/>
    <property type="molecule type" value="Genomic_DNA"/>
</dbReference>
<sequence length="358" mass="39167">MNLYATILAGGSGTRFWPVSRANLPKQFLVLQGTQSLLQETLQRITPLIPLQRTFIITAQHQQPQTAQQLPHLPSDHILTEPLGRNTSAAVALAAWHLLNLDPEAIMAVLPADHAIPDHTAFCDTLQLAAAVAQQRDMLMTLGVKPTYPATGYGYINVGEALDIPEAQGAHQVIQFTEKPEAQVASAMVESGHYLWNCGIFIWRAAVIARELQTYLPELWAGIEAYGASWQAGASAEDLYRQYAELPSIPIDKGVLERSPHVGVVPVSWSWSDVGSWRSLSDLHPADEAGNVVVGQHLDQGSTDLIVYSPDKLVATCGLSNLIIVQTGDVILICDKAHDQEVKDFVTMLQQRGQTQYL</sequence>
<comment type="catalytic activity">
    <reaction evidence="7">
        <text>alpha-D-mannose 1-phosphate + GTP + H(+) = GDP-alpha-D-mannose + diphosphate</text>
        <dbReference type="Rhea" id="RHEA:15229"/>
        <dbReference type="ChEBI" id="CHEBI:15378"/>
        <dbReference type="ChEBI" id="CHEBI:33019"/>
        <dbReference type="ChEBI" id="CHEBI:37565"/>
        <dbReference type="ChEBI" id="CHEBI:57527"/>
        <dbReference type="ChEBI" id="CHEBI:58409"/>
        <dbReference type="EC" id="2.7.7.13"/>
    </reaction>
</comment>
<dbReference type="PATRIC" id="fig|1429438.4.peg.804"/>
<feature type="domain" description="Nucleotidyl transferase" evidence="8">
    <location>
        <begin position="5"/>
        <end position="288"/>
    </location>
</feature>
<evidence type="ECO:0000256" key="1">
    <source>
        <dbReference type="ARBA" id="ARBA00006115"/>
    </source>
</evidence>
<evidence type="ECO:0000256" key="6">
    <source>
        <dbReference type="ARBA" id="ARBA00023134"/>
    </source>
</evidence>
<evidence type="ECO:0000256" key="3">
    <source>
        <dbReference type="ARBA" id="ARBA00022679"/>
    </source>
</evidence>
<keyword evidence="3" id="KW-0808">Transferase</keyword>
<dbReference type="GO" id="GO:0009298">
    <property type="term" value="P:GDP-mannose biosynthetic process"/>
    <property type="evidence" value="ECO:0007669"/>
    <property type="project" value="TreeGrafter"/>
</dbReference>
<evidence type="ECO:0000259" key="9">
    <source>
        <dbReference type="Pfam" id="PF22640"/>
    </source>
</evidence>
<dbReference type="CDD" id="cd02509">
    <property type="entry name" value="GDP-M1P_Guanylyltransferase"/>
    <property type="match status" value="1"/>
</dbReference>
<dbReference type="PANTHER" id="PTHR46390">
    <property type="entry name" value="MANNOSE-1-PHOSPHATE GUANYLYLTRANSFERASE"/>
    <property type="match status" value="1"/>
</dbReference>
<dbReference type="Pfam" id="PF22640">
    <property type="entry name" value="ManC_GMP_beta-helix"/>
    <property type="match status" value="1"/>
</dbReference>
<dbReference type="Pfam" id="PF00483">
    <property type="entry name" value="NTP_transferase"/>
    <property type="match status" value="1"/>
</dbReference>
<dbReference type="SUPFAM" id="SSF159283">
    <property type="entry name" value="Guanosine diphospho-D-mannose pyrophosphorylase/mannose-6-phosphate isomerase linker domain"/>
    <property type="match status" value="1"/>
</dbReference>
<evidence type="ECO:0000313" key="11">
    <source>
        <dbReference type="Proteomes" id="UP000019141"/>
    </source>
</evidence>
<name>W4LWN5_ENTF1</name>
<dbReference type="Gene3D" id="3.90.550.10">
    <property type="entry name" value="Spore Coat Polysaccharide Biosynthesis Protein SpsA, Chain A"/>
    <property type="match status" value="1"/>
</dbReference>
<evidence type="ECO:0000313" key="10">
    <source>
        <dbReference type="EMBL" id="ETX02529.1"/>
    </source>
</evidence>
<proteinExistence type="inferred from homology"/>
<evidence type="ECO:0000256" key="2">
    <source>
        <dbReference type="ARBA" id="ARBA00012387"/>
    </source>
</evidence>
<organism evidence="10 11">
    <name type="scientific">Entotheonella factor</name>
    <dbReference type="NCBI Taxonomy" id="1429438"/>
    <lineage>
        <taxon>Bacteria</taxon>
        <taxon>Pseudomonadati</taxon>
        <taxon>Nitrospinota/Tectimicrobiota group</taxon>
        <taxon>Candidatus Tectimicrobiota</taxon>
        <taxon>Candidatus Entotheonellia</taxon>
        <taxon>Candidatus Entotheonellales</taxon>
        <taxon>Candidatus Entotheonellaceae</taxon>
        <taxon>Candidatus Entotheonella</taxon>
    </lineage>
</organism>
<dbReference type="InterPro" id="IPR029044">
    <property type="entry name" value="Nucleotide-diphossugar_trans"/>
</dbReference>
<evidence type="ECO:0000256" key="7">
    <source>
        <dbReference type="ARBA" id="ARBA00047343"/>
    </source>
</evidence>